<organism evidence="6 7">
    <name type="scientific">Ancylobacter moscoviensis</name>
    <dbReference type="NCBI Taxonomy" id="2597768"/>
    <lineage>
        <taxon>Bacteria</taxon>
        <taxon>Pseudomonadati</taxon>
        <taxon>Pseudomonadota</taxon>
        <taxon>Alphaproteobacteria</taxon>
        <taxon>Hyphomicrobiales</taxon>
        <taxon>Xanthobacteraceae</taxon>
        <taxon>Ancylobacter</taxon>
    </lineage>
</organism>
<dbReference type="InterPro" id="IPR011006">
    <property type="entry name" value="CheY-like_superfamily"/>
</dbReference>
<dbReference type="InterPro" id="IPR050595">
    <property type="entry name" value="Bact_response_regulator"/>
</dbReference>
<evidence type="ECO:0000256" key="3">
    <source>
        <dbReference type="ARBA" id="ARBA00023163"/>
    </source>
</evidence>
<dbReference type="SMART" id="SM00448">
    <property type="entry name" value="REC"/>
    <property type="match status" value="1"/>
</dbReference>
<dbReference type="InterPro" id="IPR001789">
    <property type="entry name" value="Sig_transdc_resp-reg_receiver"/>
</dbReference>
<comment type="caution">
    <text evidence="6">The sequence shown here is derived from an EMBL/GenBank/DDBJ whole genome shotgun (WGS) entry which is preliminary data.</text>
</comment>
<dbReference type="RefSeq" id="WP_144342582.1">
    <property type="nucleotide sequence ID" value="NZ_VMBP01000002.1"/>
</dbReference>
<protein>
    <submittedName>
        <fullName evidence="6">Response regulator</fullName>
    </submittedName>
</protein>
<proteinExistence type="predicted"/>
<evidence type="ECO:0000256" key="4">
    <source>
        <dbReference type="PROSITE-ProRule" id="PRU00169"/>
    </source>
</evidence>
<keyword evidence="3" id="KW-0804">Transcription</keyword>
<gene>
    <name evidence="6" type="ORF">FO470_08940</name>
</gene>
<dbReference type="PROSITE" id="PS50110">
    <property type="entry name" value="RESPONSE_REGULATORY"/>
    <property type="match status" value="1"/>
</dbReference>
<keyword evidence="7" id="KW-1185">Reference proteome</keyword>
<dbReference type="PANTHER" id="PTHR44591:SF3">
    <property type="entry name" value="RESPONSE REGULATORY DOMAIN-CONTAINING PROTEIN"/>
    <property type="match status" value="1"/>
</dbReference>
<evidence type="ECO:0000259" key="5">
    <source>
        <dbReference type="PROSITE" id="PS50110"/>
    </source>
</evidence>
<dbReference type="EMBL" id="VMBP01000002">
    <property type="protein sequence ID" value="TSJ63093.1"/>
    <property type="molecule type" value="Genomic_DNA"/>
</dbReference>
<dbReference type="PANTHER" id="PTHR44591">
    <property type="entry name" value="STRESS RESPONSE REGULATOR PROTEIN 1"/>
    <property type="match status" value="1"/>
</dbReference>
<dbReference type="Pfam" id="PF00072">
    <property type="entry name" value="Response_reg"/>
    <property type="match status" value="1"/>
</dbReference>
<evidence type="ECO:0000313" key="6">
    <source>
        <dbReference type="EMBL" id="TSJ63093.1"/>
    </source>
</evidence>
<evidence type="ECO:0000313" key="7">
    <source>
        <dbReference type="Proteomes" id="UP000315321"/>
    </source>
</evidence>
<dbReference type="SUPFAM" id="SSF52172">
    <property type="entry name" value="CheY-like"/>
    <property type="match status" value="1"/>
</dbReference>
<feature type="domain" description="Response regulatory" evidence="5">
    <location>
        <begin position="6"/>
        <end position="119"/>
    </location>
</feature>
<sequence length="122" mass="13444">MSTPIAVLVVEDEVMIRVDVADYLTHRGFEVYEAANADQALEIMEAVPNIRLLFTDIDMPGSMDGLKLSATVRNRWPPVHTIVTLGHRFVDKSELPAGSVFFAKPYGPPDVARSIHNLLAGQ</sequence>
<reference evidence="6 7" key="1">
    <citation type="submission" date="2019-07" db="EMBL/GenBank/DDBJ databases">
        <authorList>
            <person name="Grouzdev D.S."/>
        </authorList>
    </citation>
    <scope>NUCLEOTIDE SEQUENCE [LARGE SCALE GENOMIC DNA]</scope>
    <source>
        <strain evidence="6 7">3C</strain>
    </source>
</reference>
<feature type="modified residue" description="4-aspartylphosphate" evidence="4">
    <location>
        <position position="56"/>
    </location>
</feature>
<dbReference type="Gene3D" id="3.40.50.2300">
    <property type="match status" value="1"/>
</dbReference>
<evidence type="ECO:0000256" key="1">
    <source>
        <dbReference type="ARBA" id="ARBA00022553"/>
    </source>
</evidence>
<keyword evidence="1 4" id="KW-0597">Phosphoprotein</keyword>
<accession>A0ABY3DTF9</accession>
<dbReference type="Proteomes" id="UP000315321">
    <property type="component" value="Unassembled WGS sequence"/>
</dbReference>
<keyword evidence="2" id="KW-0805">Transcription regulation</keyword>
<name>A0ABY3DTF9_9HYPH</name>
<evidence type="ECO:0000256" key="2">
    <source>
        <dbReference type="ARBA" id="ARBA00023015"/>
    </source>
</evidence>